<evidence type="ECO:0000256" key="1">
    <source>
        <dbReference type="SAM" id="Phobius"/>
    </source>
</evidence>
<reference evidence="2 3" key="1">
    <citation type="submission" date="2020-05" db="EMBL/GenBank/DDBJ databases">
        <title>Complete closed genome sequence of Defluviicoccus vanus.</title>
        <authorList>
            <person name="Bessarab I."/>
            <person name="Arumugam K."/>
            <person name="Maszenan A.M."/>
            <person name="Seviour R.J."/>
            <person name="Williams R.B."/>
        </authorList>
    </citation>
    <scope>NUCLEOTIDE SEQUENCE [LARGE SCALE GENOMIC DNA]</scope>
    <source>
        <strain evidence="2 3">Ben 114</strain>
    </source>
</reference>
<evidence type="ECO:0000313" key="3">
    <source>
        <dbReference type="Proteomes" id="UP000516369"/>
    </source>
</evidence>
<organism evidence="2 3">
    <name type="scientific">Defluviicoccus vanus</name>
    <dbReference type="NCBI Taxonomy" id="111831"/>
    <lineage>
        <taxon>Bacteria</taxon>
        <taxon>Pseudomonadati</taxon>
        <taxon>Pseudomonadota</taxon>
        <taxon>Alphaproteobacteria</taxon>
        <taxon>Rhodospirillales</taxon>
        <taxon>Rhodospirillaceae</taxon>
        <taxon>Defluviicoccus</taxon>
    </lineage>
</organism>
<feature type="transmembrane region" description="Helical" evidence="1">
    <location>
        <begin position="48"/>
        <end position="68"/>
    </location>
</feature>
<protein>
    <submittedName>
        <fullName evidence="2">Uncharacterized protein</fullName>
    </submittedName>
</protein>
<dbReference type="EMBL" id="CP053923">
    <property type="protein sequence ID" value="QNT68728.1"/>
    <property type="molecule type" value="Genomic_DNA"/>
</dbReference>
<keyword evidence="1" id="KW-1133">Transmembrane helix</keyword>
<keyword evidence="3" id="KW-1185">Reference proteome</keyword>
<keyword evidence="1" id="KW-0472">Membrane</keyword>
<evidence type="ECO:0000313" key="2">
    <source>
        <dbReference type="EMBL" id="QNT68728.1"/>
    </source>
</evidence>
<keyword evidence="1" id="KW-0812">Transmembrane</keyword>
<sequence>MTENAAQVGNTVVEGVAHETITKVVGEIADSAAVTAVEKALHWLIEKVIYGFISLIIFVALYVVHHVWDYIMSLFG</sequence>
<dbReference type="KEGG" id="dvn:HQ394_04285"/>
<dbReference type="RefSeq" id="WP_190262163.1">
    <property type="nucleotide sequence ID" value="NZ_CP053923.1"/>
</dbReference>
<dbReference type="AlphaFoldDB" id="A0A7H1MZ42"/>
<dbReference type="Proteomes" id="UP000516369">
    <property type="component" value="Chromosome"/>
</dbReference>
<gene>
    <name evidence="2" type="ORF">HQ394_04285</name>
</gene>
<name>A0A7H1MZ42_9PROT</name>
<proteinExistence type="predicted"/>
<accession>A0A7H1MZ42</accession>